<gene>
    <name evidence="1" type="ORF">BC351_34160</name>
</gene>
<sequence length="62" mass="7126">MFNQVTGSSAKLSIIWCRIRSETDEANGYRVKSEELKGVNKVKMYSKGIRILIGGVFKTWWD</sequence>
<dbReference type="Proteomes" id="UP000190626">
    <property type="component" value="Unassembled WGS sequence"/>
</dbReference>
<name>A0A1V4HDS0_9BACL</name>
<protein>
    <submittedName>
        <fullName evidence="1">Uncharacterized protein</fullName>
    </submittedName>
</protein>
<keyword evidence="2" id="KW-1185">Reference proteome</keyword>
<comment type="caution">
    <text evidence="1">The sequence shown here is derived from an EMBL/GenBank/DDBJ whole genome shotgun (WGS) entry which is preliminary data.</text>
</comment>
<evidence type="ECO:0000313" key="1">
    <source>
        <dbReference type="EMBL" id="OPH51861.1"/>
    </source>
</evidence>
<evidence type="ECO:0000313" key="2">
    <source>
        <dbReference type="Proteomes" id="UP000190626"/>
    </source>
</evidence>
<organism evidence="1 2">
    <name type="scientific">Paenibacillus ferrarius</name>
    <dbReference type="NCBI Taxonomy" id="1469647"/>
    <lineage>
        <taxon>Bacteria</taxon>
        <taxon>Bacillati</taxon>
        <taxon>Bacillota</taxon>
        <taxon>Bacilli</taxon>
        <taxon>Bacillales</taxon>
        <taxon>Paenibacillaceae</taxon>
        <taxon>Paenibacillus</taxon>
    </lineage>
</organism>
<dbReference type="STRING" id="1469647.BC351_34160"/>
<dbReference type="EMBL" id="MBTG01000029">
    <property type="protein sequence ID" value="OPH51861.1"/>
    <property type="molecule type" value="Genomic_DNA"/>
</dbReference>
<accession>A0A1V4HDS0</accession>
<dbReference type="AlphaFoldDB" id="A0A1V4HDS0"/>
<proteinExistence type="predicted"/>
<reference evidence="2" key="1">
    <citation type="submission" date="2016-07" db="EMBL/GenBank/DDBJ databases">
        <authorList>
            <person name="Florea S."/>
            <person name="Webb J.S."/>
            <person name="Jaromczyk J."/>
            <person name="Schardl C.L."/>
        </authorList>
    </citation>
    <scope>NUCLEOTIDE SEQUENCE [LARGE SCALE GENOMIC DNA]</scope>
    <source>
        <strain evidence="2">CY1</strain>
    </source>
</reference>